<keyword evidence="3 10" id="KW-0812">Transmembrane</keyword>
<keyword evidence="7" id="KW-0675">Receptor</keyword>
<feature type="transmembrane region" description="Helical" evidence="10">
    <location>
        <begin position="60"/>
        <end position="82"/>
    </location>
</feature>
<dbReference type="OrthoDB" id="9944627at2759"/>
<dbReference type="PROSITE" id="PS50262">
    <property type="entry name" value="G_PROTEIN_RECEP_F1_2"/>
    <property type="match status" value="1"/>
</dbReference>
<dbReference type="GO" id="GO:0007200">
    <property type="term" value="P:phospholipase C-activating G protein-coupled receptor signaling pathway"/>
    <property type="evidence" value="ECO:0007669"/>
    <property type="project" value="TreeGrafter"/>
</dbReference>
<name>A0A6J2VPG3_CHACN</name>
<evidence type="ECO:0000259" key="11">
    <source>
        <dbReference type="PROSITE" id="PS50262"/>
    </source>
</evidence>
<proteinExistence type="predicted"/>
<dbReference type="RefSeq" id="XP_030634835.1">
    <property type="nucleotide sequence ID" value="XM_030778975.1"/>
</dbReference>
<dbReference type="PANTHER" id="PTHR24232">
    <property type="entry name" value="G-PROTEIN COUPLED RECEPTOR"/>
    <property type="match status" value="1"/>
</dbReference>
<keyword evidence="5" id="KW-0297">G-protein coupled receptor</keyword>
<dbReference type="GO" id="GO:0035025">
    <property type="term" value="P:positive regulation of Rho protein signal transduction"/>
    <property type="evidence" value="ECO:0007669"/>
    <property type="project" value="TreeGrafter"/>
</dbReference>
<protein>
    <submittedName>
        <fullName evidence="13">P2Y purinoceptor 8-like</fullName>
    </submittedName>
</protein>
<keyword evidence="12" id="KW-1185">Reference proteome</keyword>
<feature type="domain" description="G-protein coupled receptors family 1 profile" evidence="11">
    <location>
        <begin position="41"/>
        <end position="294"/>
    </location>
</feature>
<keyword evidence="9" id="KW-0807">Transducer</keyword>
<evidence type="ECO:0000256" key="10">
    <source>
        <dbReference type="SAM" id="Phobius"/>
    </source>
</evidence>
<dbReference type="GeneID" id="115816003"/>
<evidence type="ECO:0000256" key="8">
    <source>
        <dbReference type="ARBA" id="ARBA00023180"/>
    </source>
</evidence>
<feature type="transmembrane region" description="Helical" evidence="10">
    <location>
        <begin position="142"/>
        <end position="161"/>
    </location>
</feature>
<evidence type="ECO:0000256" key="4">
    <source>
        <dbReference type="ARBA" id="ARBA00022989"/>
    </source>
</evidence>
<comment type="subcellular location">
    <subcellularLocation>
        <location evidence="1">Cell membrane</location>
        <topology evidence="1">Multi-pass membrane protein</topology>
    </subcellularLocation>
</comment>
<keyword evidence="4 10" id="KW-1133">Transmembrane helix</keyword>
<dbReference type="PANTHER" id="PTHR24232:SF82">
    <property type="entry name" value="P2Y PURINOCEPTOR 8-LIKE"/>
    <property type="match status" value="1"/>
</dbReference>
<dbReference type="InterPro" id="IPR000276">
    <property type="entry name" value="GPCR_Rhodpsn"/>
</dbReference>
<evidence type="ECO:0000256" key="9">
    <source>
        <dbReference type="ARBA" id="ARBA00023224"/>
    </source>
</evidence>
<evidence type="ECO:0000256" key="7">
    <source>
        <dbReference type="ARBA" id="ARBA00023170"/>
    </source>
</evidence>
<dbReference type="SUPFAM" id="SSF81321">
    <property type="entry name" value="Family A G protein-coupled receptor-like"/>
    <property type="match status" value="1"/>
</dbReference>
<sequence length="351" mass="39440">MNTSDVATSLDNATLAMLISPVTTVALPIIYLIVFVVSTPCNLISFCVLLGLAKRKTPTVIFSLNLCLADLLYSISLPLQVAYHLWGNDWHFGSVACGVSTFAFYCNLKCSILTTCAIAVERYCGVVHPMMMKNRRRSAHKAILICVLIWVLVFAMNAQWLHHNLVLFIPELKISTCFDVLPRKLFPAPWVGYLYFGVLLLLVYVLPLAVLIWCYLAVALALRKTVDASTRRSHKRTQAVVLIGAVCFLICYLPNIVLQLIHMLYRARGKSVYEYYKITLGVNSLNCCVDPFLYYLASSEFRHKVMRYLRRLPCCAPGEGEEIITSNMSEVASFTRGPRRDNGTSKSEIMA</sequence>
<gene>
    <name evidence="13" type="primary">LOC115816003</name>
</gene>
<evidence type="ECO:0000256" key="2">
    <source>
        <dbReference type="ARBA" id="ARBA00022475"/>
    </source>
</evidence>
<keyword evidence="8" id="KW-0325">Glycoprotein</keyword>
<dbReference type="Proteomes" id="UP000504632">
    <property type="component" value="Chromosome 7"/>
</dbReference>
<feature type="transmembrane region" description="Helical" evidence="10">
    <location>
        <begin position="278"/>
        <end position="297"/>
    </location>
</feature>
<reference evidence="13" key="1">
    <citation type="submission" date="2025-08" db="UniProtKB">
        <authorList>
            <consortium name="RefSeq"/>
        </authorList>
    </citation>
    <scope>IDENTIFICATION</scope>
</reference>
<accession>A0A6J2VPG3</accession>
<evidence type="ECO:0000256" key="3">
    <source>
        <dbReference type="ARBA" id="ARBA00022692"/>
    </source>
</evidence>
<feature type="transmembrane region" description="Helical" evidence="10">
    <location>
        <begin position="193"/>
        <end position="218"/>
    </location>
</feature>
<feature type="transmembrane region" description="Helical" evidence="10">
    <location>
        <begin position="239"/>
        <end position="258"/>
    </location>
</feature>
<dbReference type="GO" id="GO:0004930">
    <property type="term" value="F:G protein-coupled receptor activity"/>
    <property type="evidence" value="ECO:0007669"/>
    <property type="project" value="UniProtKB-KW"/>
</dbReference>
<evidence type="ECO:0000313" key="13">
    <source>
        <dbReference type="RefSeq" id="XP_030634835.1"/>
    </source>
</evidence>
<dbReference type="FunFam" id="1.20.1070.10:FF:000040">
    <property type="entry name" value="Coagulation factor 2 (thrombin) receptor"/>
    <property type="match status" value="1"/>
</dbReference>
<dbReference type="GO" id="GO:0005886">
    <property type="term" value="C:plasma membrane"/>
    <property type="evidence" value="ECO:0007669"/>
    <property type="project" value="UniProtKB-SubCell"/>
</dbReference>
<keyword evidence="6 10" id="KW-0472">Membrane</keyword>
<dbReference type="PRINTS" id="PR01157">
    <property type="entry name" value="P2YPURNOCPTR"/>
</dbReference>
<evidence type="ECO:0000256" key="6">
    <source>
        <dbReference type="ARBA" id="ARBA00023136"/>
    </source>
</evidence>
<dbReference type="AlphaFoldDB" id="A0A6J2VPG3"/>
<dbReference type="InParanoid" id="A0A6J2VPG3"/>
<organism evidence="12 13">
    <name type="scientific">Chanos chanos</name>
    <name type="common">Milkfish</name>
    <name type="synonym">Mugil chanos</name>
    <dbReference type="NCBI Taxonomy" id="29144"/>
    <lineage>
        <taxon>Eukaryota</taxon>
        <taxon>Metazoa</taxon>
        <taxon>Chordata</taxon>
        <taxon>Craniata</taxon>
        <taxon>Vertebrata</taxon>
        <taxon>Euteleostomi</taxon>
        <taxon>Actinopterygii</taxon>
        <taxon>Neopterygii</taxon>
        <taxon>Teleostei</taxon>
        <taxon>Ostariophysi</taxon>
        <taxon>Gonorynchiformes</taxon>
        <taxon>Chanidae</taxon>
        <taxon>Chanos</taxon>
    </lineage>
</organism>
<dbReference type="Gene3D" id="1.20.1070.10">
    <property type="entry name" value="Rhodopsin 7-helix transmembrane proteins"/>
    <property type="match status" value="1"/>
</dbReference>
<dbReference type="PRINTS" id="PR00237">
    <property type="entry name" value="GPCRRHODOPSN"/>
</dbReference>
<evidence type="ECO:0000313" key="12">
    <source>
        <dbReference type="Proteomes" id="UP000504632"/>
    </source>
</evidence>
<evidence type="ECO:0000256" key="5">
    <source>
        <dbReference type="ARBA" id="ARBA00023040"/>
    </source>
</evidence>
<dbReference type="Pfam" id="PF00001">
    <property type="entry name" value="7tm_1"/>
    <property type="match status" value="1"/>
</dbReference>
<keyword evidence="2" id="KW-1003">Cell membrane</keyword>
<dbReference type="InterPro" id="IPR017452">
    <property type="entry name" value="GPCR_Rhodpsn_7TM"/>
</dbReference>
<feature type="transmembrane region" description="Helical" evidence="10">
    <location>
        <begin position="102"/>
        <end position="121"/>
    </location>
</feature>
<evidence type="ECO:0000256" key="1">
    <source>
        <dbReference type="ARBA" id="ARBA00004651"/>
    </source>
</evidence>